<comment type="caution">
    <text evidence="9">The sequence shown here is derived from an EMBL/GenBank/DDBJ whole genome shotgun (WGS) entry which is preliminary data.</text>
</comment>
<dbReference type="GO" id="GO:0008508">
    <property type="term" value="F:bile acid:sodium symporter activity"/>
    <property type="evidence" value="ECO:0007669"/>
    <property type="project" value="TreeGrafter"/>
</dbReference>
<feature type="transmembrane region" description="Helical" evidence="8">
    <location>
        <begin position="227"/>
        <end position="249"/>
    </location>
</feature>
<evidence type="ECO:0000256" key="2">
    <source>
        <dbReference type="ARBA" id="ARBA00006528"/>
    </source>
</evidence>
<feature type="transmembrane region" description="Helical" evidence="8">
    <location>
        <begin position="100"/>
        <end position="122"/>
    </location>
</feature>
<keyword evidence="10" id="KW-1185">Reference proteome</keyword>
<evidence type="ECO:0000313" key="9">
    <source>
        <dbReference type="EMBL" id="KAI5615131.1"/>
    </source>
</evidence>
<name>A0AAD5FFN0_SILAS</name>
<keyword evidence="6 8" id="KW-0472">Membrane</keyword>
<keyword evidence="4" id="KW-0813">Transport</keyword>
<gene>
    <name evidence="9" type="ORF">C0J50_3356</name>
</gene>
<evidence type="ECO:0000256" key="3">
    <source>
        <dbReference type="ARBA" id="ARBA00022692"/>
    </source>
</evidence>
<evidence type="ECO:0000313" key="10">
    <source>
        <dbReference type="Proteomes" id="UP001205998"/>
    </source>
</evidence>
<organism evidence="9 10">
    <name type="scientific">Silurus asotus</name>
    <name type="common">Amur catfish</name>
    <name type="synonym">Parasilurus asotus</name>
    <dbReference type="NCBI Taxonomy" id="30991"/>
    <lineage>
        <taxon>Eukaryota</taxon>
        <taxon>Metazoa</taxon>
        <taxon>Chordata</taxon>
        <taxon>Craniata</taxon>
        <taxon>Vertebrata</taxon>
        <taxon>Euteleostomi</taxon>
        <taxon>Actinopterygii</taxon>
        <taxon>Neopterygii</taxon>
        <taxon>Teleostei</taxon>
        <taxon>Ostariophysi</taxon>
        <taxon>Siluriformes</taxon>
        <taxon>Siluridae</taxon>
        <taxon>Silurus</taxon>
    </lineage>
</organism>
<dbReference type="InterPro" id="IPR004710">
    <property type="entry name" value="Bilac:Na_transpt"/>
</dbReference>
<feature type="transmembrane region" description="Helical" evidence="8">
    <location>
        <begin position="355"/>
        <end position="375"/>
    </location>
</feature>
<dbReference type="InterPro" id="IPR038770">
    <property type="entry name" value="Na+/solute_symporter_sf"/>
</dbReference>
<feature type="region of interest" description="Disordered" evidence="7">
    <location>
        <begin position="1"/>
        <end position="39"/>
    </location>
</feature>
<keyword evidence="3 8" id="KW-0812">Transmembrane</keyword>
<dbReference type="GO" id="GO:0016020">
    <property type="term" value="C:membrane"/>
    <property type="evidence" value="ECO:0007669"/>
    <property type="project" value="UniProtKB-SubCell"/>
</dbReference>
<evidence type="ECO:0000256" key="5">
    <source>
        <dbReference type="ARBA" id="ARBA00022989"/>
    </source>
</evidence>
<comment type="subcellular location">
    <subcellularLocation>
        <location evidence="1">Membrane</location>
        <topology evidence="1">Multi-pass membrane protein</topology>
    </subcellularLocation>
</comment>
<proteinExistence type="inferred from homology"/>
<dbReference type="InterPro" id="IPR002657">
    <property type="entry name" value="BilAc:Na_symport/Acr3"/>
</dbReference>
<feature type="transmembrane region" description="Helical" evidence="8">
    <location>
        <begin position="192"/>
        <end position="215"/>
    </location>
</feature>
<accession>A0AAD5FFN0</accession>
<feature type="transmembrane region" description="Helical" evidence="8">
    <location>
        <begin position="134"/>
        <end position="157"/>
    </location>
</feature>
<evidence type="ECO:0000256" key="1">
    <source>
        <dbReference type="ARBA" id="ARBA00004141"/>
    </source>
</evidence>
<dbReference type="Pfam" id="PF01758">
    <property type="entry name" value="SBF"/>
    <property type="match status" value="1"/>
</dbReference>
<feature type="transmembrane region" description="Helical" evidence="8">
    <location>
        <begin position="261"/>
        <end position="281"/>
    </location>
</feature>
<reference evidence="9" key="1">
    <citation type="submission" date="2018-07" db="EMBL/GenBank/DDBJ databases">
        <title>Comparative genomics of catfishes provides insights into carnivory and benthic adaptation.</title>
        <authorList>
            <person name="Zhang Y."/>
            <person name="Wang D."/>
            <person name="Peng Z."/>
            <person name="Zheng S."/>
            <person name="Shao F."/>
            <person name="Tao W."/>
        </authorList>
    </citation>
    <scope>NUCLEOTIDE SEQUENCE</scope>
    <source>
        <strain evidence="9">Chongqing</strain>
    </source>
</reference>
<dbReference type="EMBL" id="MU556250">
    <property type="protein sequence ID" value="KAI5615131.1"/>
    <property type="molecule type" value="Genomic_DNA"/>
</dbReference>
<evidence type="ECO:0000256" key="7">
    <source>
        <dbReference type="SAM" id="MobiDB-lite"/>
    </source>
</evidence>
<feature type="transmembrane region" description="Helical" evidence="8">
    <location>
        <begin position="163"/>
        <end position="185"/>
    </location>
</feature>
<dbReference type="PANTHER" id="PTHR10361:SF40">
    <property type="entry name" value="HEPATIC SODIUM_BILE ACID COTRANSPORTER"/>
    <property type="match status" value="1"/>
</dbReference>
<dbReference type="AlphaFoldDB" id="A0AAD5FFN0"/>
<protein>
    <submittedName>
        <fullName evidence="9">Sodium/bile acid cotransporter</fullName>
    </submittedName>
</protein>
<dbReference type="Gene3D" id="1.20.1530.20">
    <property type="match status" value="1"/>
</dbReference>
<feature type="transmembrane region" description="Helical" evidence="8">
    <location>
        <begin position="293"/>
        <end position="315"/>
    </location>
</feature>
<evidence type="ECO:0000256" key="6">
    <source>
        <dbReference type="ARBA" id="ARBA00023136"/>
    </source>
</evidence>
<keyword evidence="4" id="KW-0769">Symport</keyword>
<keyword evidence="5 8" id="KW-1133">Transmembrane helix</keyword>
<sequence>MNTKRKALALSLSPTHQQATARRCARRAARDSPARGRSTSALSSMGYVVSLQASEICPEQALKMNFTSNQTGLHSYDLGQNNFTNATLSDISFSPVMDQVINVFCIIILFDTMVALGCTMKFSEIKSHIKKPKAVVISFVVQFGVMPLTAFSLAKLFQLGPSAAMAVLVCGCCPGGMLSNVLAFAVKGDMNLSIVMTTCSTLGALGMIPLLLFIYLHGLPNLSAVPYLRIALTLIFILLACFLGIYISYRFPKKSKLVLKIGLGVMVVSCIVLSSLLGVYLGPVIWVVTEPRILATGALMPFIGYVLGYVLSFLFSFDEPCRRTVAIETGCQNLHLCTAILEVAFEREVIGPYTLFPFVYFFFQVIEVLAFIMIYRCHKKPAYKPATNQSSGDL</sequence>
<dbReference type="Proteomes" id="UP001205998">
    <property type="component" value="Unassembled WGS sequence"/>
</dbReference>
<dbReference type="PANTHER" id="PTHR10361">
    <property type="entry name" value="SODIUM-BILE ACID COTRANSPORTER"/>
    <property type="match status" value="1"/>
</dbReference>
<evidence type="ECO:0000256" key="8">
    <source>
        <dbReference type="SAM" id="Phobius"/>
    </source>
</evidence>
<evidence type="ECO:0000256" key="4">
    <source>
        <dbReference type="ARBA" id="ARBA00022847"/>
    </source>
</evidence>
<comment type="similarity">
    <text evidence="2">Belongs to the bile acid:sodium symporter (BASS) (TC 2.A.28) family.</text>
</comment>